<sequence>MSLIIQSLLGSNALAGNSQSGTAAGAATATTQPFAQTLVQTMGTNATSVTPQTVGDLTSLLMGLLTATQQTVSESGDQQGQQKPEDLLKAMTEELEKQDDKISNDPVLQAALQGWLMLVAAVGNTPQQSTEGGGSRGEGLESSLPPLAQHSATLRFALQDELHHLVNVIQQSADKGDEAAVAKGVELVNQLSAMLEQVVPSVKQTSTANAPNVQSSTASFEQLLGVDSKDKTQEKAAPVLRPTLVDATTVKGTAVSSPTTVQQSITGEQAGTPTVSEAKAVTAGSVTAVSKEEESAQVKPAEAGDHEIITAGQLSLRGGVTSLHKAEAPIPQVPVHQFAEEMTGFITGKLEIVRKGSAAEATISLFPEHLGQVDVKITMQNGHLVAQFMTEHAATKDMLEQQMTQLRAALQSQGLQVEKLEVTQNNTPLHSQFGQEGRQPGSGGQQSGNNRSKQRSEDSGDAVLAAELTGEWRDWVASEGSEERNHGGSFSAKI</sequence>
<dbReference type="Gene3D" id="3.30.750.140">
    <property type="match status" value="1"/>
</dbReference>
<keyword evidence="3" id="KW-0966">Cell projection</keyword>
<accession>A0A850ENS8</accession>
<organism evidence="3 4">
    <name type="scientific">Paenibacillus agri</name>
    <dbReference type="NCBI Taxonomy" id="2744309"/>
    <lineage>
        <taxon>Bacteria</taxon>
        <taxon>Bacillati</taxon>
        <taxon>Bacillota</taxon>
        <taxon>Bacilli</taxon>
        <taxon>Bacillales</taxon>
        <taxon>Paenibacillaceae</taxon>
        <taxon>Paenibacillus</taxon>
    </lineage>
</organism>
<dbReference type="RefSeq" id="WP_175371943.1">
    <property type="nucleotide sequence ID" value="NZ_JABWCS010000208.1"/>
</dbReference>
<feature type="compositionally biased region" description="Basic and acidic residues" evidence="1">
    <location>
        <begin position="470"/>
        <end position="486"/>
    </location>
</feature>
<dbReference type="Proteomes" id="UP000564806">
    <property type="component" value="Unassembled WGS sequence"/>
</dbReference>
<dbReference type="AlphaFoldDB" id="A0A850ENS8"/>
<evidence type="ECO:0000259" key="2">
    <source>
        <dbReference type="Pfam" id="PF02120"/>
    </source>
</evidence>
<dbReference type="InterPro" id="IPR038610">
    <property type="entry name" value="FliK-like_C_sf"/>
</dbReference>
<keyword evidence="3" id="KW-0282">Flagellum</keyword>
<feature type="region of interest" description="Disordered" evidence="1">
    <location>
        <begin position="125"/>
        <end position="144"/>
    </location>
</feature>
<evidence type="ECO:0000313" key="3">
    <source>
        <dbReference type="EMBL" id="NUU61419.1"/>
    </source>
</evidence>
<evidence type="ECO:0000313" key="4">
    <source>
        <dbReference type="Proteomes" id="UP000564806"/>
    </source>
</evidence>
<proteinExistence type="predicted"/>
<protein>
    <submittedName>
        <fullName evidence="3">Flagellar hook-length control protein FliK</fullName>
    </submittedName>
</protein>
<keyword evidence="4" id="KW-1185">Reference proteome</keyword>
<keyword evidence="3" id="KW-0969">Cilium</keyword>
<dbReference type="CDD" id="cd17470">
    <property type="entry name" value="T3SS_Flik_C"/>
    <property type="match status" value="1"/>
</dbReference>
<gene>
    <name evidence="3" type="ORF">HPT30_13840</name>
</gene>
<comment type="caution">
    <text evidence="3">The sequence shown here is derived from an EMBL/GenBank/DDBJ whole genome shotgun (WGS) entry which is preliminary data.</text>
</comment>
<feature type="region of interest" description="Disordered" evidence="1">
    <location>
        <begin position="428"/>
        <end position="494"/>
    </location>
</feature>
<feature type="domain" description="Flagellar hook-length control protein-like C-terminal" evidence="2">
    <location>
        <begin position="358"/>
        <end position="427"/>
    </location>
</feature>
<dbReference type="Pfam" id="PF02120">
    <property type="entry name" value="Flg_hook"/>
    <property type="match status" value="1"/>
</dbReference>
<dbReference type="InterPro" id="IPR021136">
    <property type="entry name" value="Flagellar_hook_control-like_C"/>
</dbReference>
<name>A0A850ENS8_9BACL</name>
<evidence type="ECO:0000256" key="1">
    <source>
        <dbReference type="SAM" id="MobiDB-lite"/>
    </source>
</evidence>
<reference evidence="3" key="1">
    <citation type="submission" date="2020-06" db="EMBL/GenBank/DDBJ databases">
        <title>Paenibacillus sp. nov., isolated from soil.</title>
        <authorList>
            <person name="Seo Y.L."/>
        </authorList>
    </citation>
    <scope>NUCLEOTIDE SEQUENCE [LARGE SCALE GENOMIC DNA]</scope>
    <source>
        <strain evidence="3">JW14</strain>
    </source>
</reference>
<dbReference type="EMBL" id="JABWCS010000208">
    <property type="protein sequence ID" value="NUU61419.1"/>
    <property type="molecule type" value="Genomic_DNA"/>
</dbReference>